<dbReference type="Proteomes" id="UP000001940">
    <property type="component" value="Chromosome II"/>
</dbReference>
<dbReference type="WormBase" id="Y51H7C.2">
    <property type="protein sequence ID" value="CE25386"/>
    <property type="gene ID" value="WBGene00021780"/>
    <property type="gene designation" value="scl-17"/>
</dbReference>
<feature type="chain" id="PRO_5004335241" evidence="1">
    <location>
        <begin position="18"/>
        <end position="246"/>
    </location>
</feature>
<organism evidence="3 4">
    <name type="scientific">Caenorhabditis elegans</name>
    <dbReference type="NCBI Taxonomy" id="6239"/>
    <lineage>
        <taxon>Eukaryota</taxon>
        <taxon>Metazoa</taxon>
        <taxon>Ecdysozoa</taxon>
        <taxon>Nematoda</taxon>
        <taxon>Chromadorea</taxon>
        <taxon>Rhabditida</taxon>
        <taxon>Rhabditina</taxon>
        <taxon>Rhabditomorpha</taxon>
        <taxon>Rhabditoidea</taxon>
        <taxon>Rhabditidae</taxon>
        <taxon>Peloderinae</taxon>
        <taxon>Caenorhabditis</taxon>
    </lineage>
</organism>
<dbReference type="InterPro" id="IPR014044">
    <property type="entry name" value="CAP_dom"/>
</dbReference>
<dbReference type="RefSeq" id="NP_493975.1">
    <property type="nucleotide sequence ID" value="NM_061574.3"/>
</dbReference>
<sequence>MKIIFLLFGFIFHPNNAQFDKSGVQQTLDAHNEFRSSIAKGTYVTKGLLHAPATNIMKMKWNVTIATAAQNHANKCPKGHDGPLEGVSGECMWSGHINASKGVNHLGAVAAKAWSSEYTKKGWETDVMSDEFFNSGVGHAIIMTWYSQVNVGCGVKLCQKEGDYQLAIVVCKYWGEGQGNGKIMYESGPTCSACPPNTTCDQATGLCDSKIPDIPEPIYKYDELVNSKPAYTVVMGFFLMIIVQLI</sequence>
<dbReference type="CDD" id="cd05380">
    <property type="entry name" value="CAP_euk"/>
    <property type="match status" value="1"/>
</dbReference>
<dbReference type="AGR" id="WB:WBGene00021780"/>
<evidence type="ECO:0000313" key="3">
    <source>
        <dbReference type="EMBL" id="CCD71788.1"/>
    </source>
</evidence>
<dbReference type="AlphaFoldDB" id="Q9N3I3"/>
<dbReference type="GeneID" id="190174"/>
<dbReference type="FunCoup" id="Q9N3I3">
    <property type="interactions" value="82"/>
</dbReference>
<dbReference type="Pfam" id="PF00188">
    <property type="entry name" value="CAP"/>
    <property type="match status" value="1"/>
</dbReference>
<dbReference type="PaxDb" id="6239-Y51H7C.2"/>
<dbReference type="EMBL" id="BX284602">
    <property type="protein sequence ID" value="CCD71788.1"/>
    <property type="molecule type" value="Genomic_DNA"/>
</dbReference>
<evidence type="ECO:0000256" key="1">
    <source>
        <dbReference type="SAM" id="SignalP"/>
    </source>
</evidence>
<dbReference type="CTD" id="190174"/>
<dbReference type="PANTHER" id="PTHR10334">
    <property type="entry name" value="CYSTEINE-RICH SECRETORY PROTEIN-RELATED"/>
    <property type="match status" value="1"/>
</dbReference>
<accession>Q9N3I3</accession>
<dbReference type="OMA" id="WSGHINA"/>
<dbReference type="Gene3D" id="3.40.33.10">
    <property type="entry name" value="CAP"/>
    <property type="match status" value="1"/>
</dbReference>
<protein>
    <submittedName>
        <fullName evidence="3">SCP domain-containing protein</fullName>
    </submittedName>
</protein>
<dbReference type="FunFam" id="3.40.33.10:FF:000013">
    <property type="entry name" value="SCP-Like extracellular protein"/>
    <property type="match status" value="1"/>
</dbReference>
<reference evidence="3 4" key="1">
    <citation type="journal article" date="1998" name="Science">
        <title>Genome sequence of the nematode C. elegans: a platform for investigating biology.</title>
        <authorList>
            <consortium name="The C. elegans sequencing consortium"/>
            <person name="Sulson J.E."/>
            <person name="Waterston R."/>
        </authorList>
    </citation>
    <scope>NUCLEOTIDE SEQUENCE [LARGE SCALE GENOMIC DNA]</scope>
    <source>
        <strain evidence="3 4">Bristol N2</strain>
    </source>
</reference>
<gene>
    <name evidence="3 5" type="primary">scl-17</name>
    <name evidence="3" type="ORF">CELE_Y51H7C.2</name>
    <name evidence="5" type="ORF">Y51H7C.2</name>
</gene>
<dbReference type="UCSC" id="Y51H7C.2">
    <property type="organism name" value="c. elegans"/>
</dbReference>
<dbReference type="SUPFAM" id="SSF55797">
    <property type="entry name" value="PR-1-like"/>
    <property type="match status" value="1"/>
</dbReference>
<name>Q9N3I3_CAEEL</name>
<dbReference type="Bgee" id="WBGene00021780">
    <property type="expression patterns" value="Expressed in multicellular organism and 1 other cell type or tissue"/>
</dbReference>
<keyword evidence="1" id="KW-0732">Signal</keyword>
<evidence type="ECO:0000313" key="5">
    <source>
        <dbReference type="WormBase" id="Y51H7C.2"/>
    </source>
</evidence>
<dbReference type="SMART" id="SM00198">
    <property type="entry name" value="SCP"/>
    <property type="match status" value="1"/>
</dbReference>
<dbReference type="SMR" id="Q9N3I3"/>
<dbReference type="OrthoDB" id="5835917at2759"/>
<feature type="signal peptide" evidence="1">
    <location>
        <begin position="1"/>
        <end position="17"/>
    </location>
</feature>
<dbReference type="Reactome" id="R-CEL-6798695">
    <property type="pathway name" value="Neutrophil degranulation"/>
</dbReference>
<keyword evidence="4" id="KW-1185">Reference proteome</keyword>
<dbReference type="InParanoid" id="Q9N3I3"/>
<evidence type="ECO:0000259" key="2">
    <source>
        <dbReference type="SMART" id="SM00198"/>
    </source>
</evidence>
<evidence type="ECO:0000313" key="4">
    <source>
        <dbReference type="Proteomes" id="UP000001940"/>
    </source>
</evidence>
<dbReference type="InterPro" id="IPR001283">
    <property type="entry name" value="CRISP-related"/>
</dbReference>
<dbReference type="PhylomeDB" id="Q9N3I3"/>
<feature type="domain" description="SCP" evidence="2">
    <location>
        <begin position="22"/>
        <end position="181"/>
    </location>
</feature>
<dbReference type="eggNOG" id="KOG3017">
    <property type="taxonomic scope" value="Eukaryota"/>
</dbReference>
<dbReference type="GO" id="GO:0005615">
    <property type="term" value="C:extracellular space"/>
    <property type="evidence" value="ECO:0000318"/>
    <property type="project" value="GO_Central"/>
</dbReference>
<dbReference type="PRINTS" id="PR00837">
    <property type="entry name" value="V5TPXLIKE"/>
</dbReference>
<dbReference type="HOGENOM" id="CLU_035730_7_1_1"/>
<proteinExistence type="predicted"/>
<dbReference type="KEGG" id="cel:CELE_Y51H7C.2"/>
<dbReference type="InterPro" id="IPR035940">
    <property type="entry name" value="CAP_sf"/>
</dbReference>